<dbReference type="SUPFAM" id="SSF88713">
    <property type="entry name" value="Glycoside hydrolase/deacetylase"/>
    <property type="match status" value="1"/>
</dbReference>
<dbReference type="Gene3D" id="3.20.20.370">
    <property type="entry name" value="Glycoside hydrolase/deacetylase"/>
    <property type="match status" value="1"/>
</dbReference>
<name>A0ABS7DAZ3_9BACL</name>
<evidence type="ECO:0000259" key="4">
    <source>
        <dbReference type="PROSITE" id="PS51677"/>
    </source>
</evidence>
<sequence length="250" mass="28478">MLARKCLLGALCILALLTATEADARPLKKDRFYYERKGAMIWEVQTRQKLIALTFDDGPDAVQTNEILDLLKLYNAKATFFVVGKRVAQYPDIVRRIAAEEHEVANHTYSHSYFKMPASEYDVRKEIERTEAEIFKAIGRKSALFRPPGGMFDETIVQVSNAMGLVPVMWSWHQDTQDWRRPGVYFIRNKVLDNARNGDIVLFHDHVQGKSQTIEALKQILPQLLARGFRLVTVSELVKSSIAETHGATN</sequence>
<dbReference type="CDD" id="cd10917">
    <property type="entry name" value="CE4_NodB_like_6s_7s"/>
    <property type="match status" value="1"/>
</dbReference>
<gene>
    <name evidence="5" type="ORF">K0T92_20520</name>
</gene>
<comment type="caution">
    <text evidence="5">The sequence shown here is derived from an EMBL/GenBank/DDBJ whole genome shotgun (WGS) entry which is preliminary data.</text>
</comment>
<evidence type="ECO:0000256" key="2">
    <source>
        <dbReference type="ARBA" id="ARBA00022801"/>
    </source>
</evidence>
<dbReference type="Pfam" id="PF01522">
    <property type="entry name" value="Polysacc_deac_1"/>
    <property type="match status" value="1"/>
</dbReference>
<accession>A0ABS7DAZ3</accession>
<protein>
    <submittedName>
        <fullName evidence="5">Polysaccharide deacetylase family protein</fullName>
    </submittedName>
</protein>
<keyword evidence="2" id="KW-0378">Hydrolase</keyword>
<feature type="signal peptide" evidence="3">
    <location>
        <begin position="1"/>
        <end position="24"/>
    </location>
</feature>
<reference evidence="5 6" key="1">
    <citation type="submission" date="2021-07" db="EMBL/GenBank/DDBJ databases">
        <title>Paenibacillus radiodurans sp. nov., isolated from the southeastern edge of Tengger Desert.</title>
        <authorList>
            <person name="Zhang G."/>
        </authorList>
    </citation>
    <scope>NUCLEOTIDE SEQUENCE [LARGE SCALE GENOMIC DNA]</scope>
    <source>
        <strain evidence="5 6">DT7-4</strain>
    </source>
</reference>
<dbReference type="InterPro" id="IPR002509">
    <property type="entry name" value="NODB_dom"/>
</dbReference>
<keyword evidence="6" id="KW-1185">Reference proteome</keyword>
<dbReference type="PANTHER" id="PTHR10587">
    <property type="entry name" value="GLYCOSYL TRANSFERASE-RELATED"/>
    <property type="match status" value="1"/>
</dbReference>
<evidence type="ECO:0000256" key="1">
    <source>
        <dbReference type="ARBA" id="ARBA00022723"/>
    </source>
</evidence>
<keyword evidence="3" id="KW-0732">Signal</keyword>
<dbReference type="PROSITE" id="PS51677">
    <property type="entry name" value="NODB"/>
    <property type="match status" value="1"/>
</dbReference>
<dbReference type="InterPro" id="IPR050248">
    <property type="entry name" value="Polysacc_deacetylase_ArnD"/>
</dbReference>
<dbReference type="Proteomes" id="UP000812277">
    <property type="component" value="Unassembled WGS sequence"/>
</dbReference>
<organism evidence="5 6">
    <name type="scientific">Paenibacillus oenotherae</name>
    <dbReference type="NCBI Taxonomy" id="1435645"/>
    <lineage>
        <taxon>Bacteria</taxon>
        <taxon>Bacillati</taxon>
        <taxon>Bacillota</taxon>
        <taxon>Bacilli</taxon>
        <taxon>Bacillales</taxon>
        <taxon>Paenibacillaceae</taxon>
        <taxon>Paenibacillus</taxon>
    </lineage>
</organism>
<proteinExistence type="predicted"/>
<evidence type="ECO:0000313" key="5">
    <source>
        <dbReference type="EMBL" id="MBW7477104.1"/>
    </source>
</evidence>
<dbReference type="InterPro" id="IPR011330">
    <property type="entry name" value="Glyco_hydro/deAcase_b/a-brl"/>
</dbReference>
<dbReference type="PANTHER" id="PTHR10587:SF133">
    <property type="entry name" value="CHITIN DEACETYLASE 1-RELATED"/>
    <property type="match status" value="1"/>
</dbReference>
<feature type="domain" description="NodB homology" evidence="4">
    <location>
        <begin position="49"/>
        <end position="232"/>
    </location>
</feature>
<evidence type="ECO:0000313" key="6">
    <source>
        <dbReference type="Proteomes" id="UP000812277"/>
    </source>
</evidence>
<dbReference type="EMBL" id="JAHZIJ010000020">
    <property type="protein sequence ID" value="MBW7477104.1"/>
    <property type="molecule type" value="Genomic_DNA"/>
</dbReference>
<keyword evidence="1" id="KW-0479">Metal-binding</keyword>
<evidence type="ECO:0000256" key="3">
    <source>
        <dbReference type="SAM" id="SignalP"/>
    </source>
</evidence>
<dbReference type="RefSeq" id="WP_219874355.1">
    <property type="nucleotide sequence ID" value="NZ_JAHZIJ010000020.1"/>
</dbReference>
<feature type="chain" id="PRO_5045639836" evidence="3">
    <location>
        <begin position="25"/>
        <end position="250"/>
    </location>
</feature>